<dbReference type="PROSITE" id="PS51032">
    <property type="entry name" value="AP2_ERF"/>
    <property type="match status" value="2"/>
</dbReference>
<evidence type="ECO:0000313" key="9">
    <source>
        <dbReference type="Proteomes" id="UP000436088"/>
    </source>
</evidence>
<comment type="caution">
    <text evidence="8">The sequence shown here is derived from an EMBL/GenBank/DDBJ whole genome shotgun (WGS) entry which is preliminary data.</text>
</comment>
<dbReference type="FunFam" id="3.30.730.10:FF:000002">
    <property type="entry name" value="AP2-like ethylene-responsive transcription factor"/>
    <property type="match status" value="1"/>
</dbReference>
<dbReference type="GO" id="GO:0003677">
    <property type="term" value="F:DNA binding"/>
    <property type="evidence" value="ECO:0007669"/>
    <property type="project" value="UniProtKB-KW"/>
</dbReference>
<dbReference type="CDD" id="cd00018">
    <property type="entry name" value="AP2"/>
    <property type="match status" value="1"/>
</dbReference>
<reference evidence="8" key="1">
    <citation type="submission" date="2019-09" db="EMBL/GenBank/DDBJ databases">
        <title>Draft genome information of white flower Hibiscus syriacus.</title>
        <authorList>
            <person name="Kim Y.-M."/>
        </authorList>
    </citation>
    <scope>NUCLEOTIDE SEQUENCE [LARGE SCALE GENOMIC DNA]</scope>
    <source>
        <strain evidence="8">YM2019G1</strain>
    </source>
</reference>
<name>A0A6A2WCC4_HIBSY</name>
<evidence type="ECO:0000256" key="1">
    <source>
        <dbReference type="ARBA" id="ARBA00004123"/>
    </source>
</evidence>
<evidence type="ECO:0000256" key="2">
    <source>
        <dbReference type="ARBA" id="ARBA00022737"/>
    </source>
</evidence>
<dbReference type="SUPFAM" id="SSF54171">
    <property type="entry name" value="DNA-binding domain"/>
    <property type="match status" value="2"/>
</dbReference>
<proteinExistence type="predicted"/>
<dbReference type="SMART" id="SM00380">
    <property type="entry name" value="AP2"/>
    <property type="match status" value="2"/>
</dbReference>
<dbReference type="Proteomes" id="UP000436088">
    <property type="component" value="Unassembled WGS sequence"/>
</dbReference>
<feature type="domain" description="AP2/ERF" evidence="7">
    <location>
        <begin position="327"/>
        <end position="385"/>
    </location>
</feature>
<dbReference type="InterPro" id="IPR001471">
    <property type="entry name" value="AP2/ERF_dom"/>
</dbReference>
<gene>
    <name evidence="8" type="ORF">F3Y22_tig00117016pilonHSYRG00139</name>
</gene>
<organism evidence="8 9">
    <name type="scientific">Hibiscus syriacus</name>
    <name type="common">Rose of Sharon</name>
    <dbReference type="NCBI Taxonomy" id="106335"/>
    <lineage>
        <taxon>Eukaryota</taxon>
        <taxon>Viridiplantae</taxon>
        <taxon>Streptophyta</taxon>
        <taxon>Embryophyta</taxon>
        <taxon>Tracheophyta</taxon>
        <taxon>Spermatophyta</taxon>
        <taxon>Magnoliopsida</taxon>
        <taxon>eudicotyledons</taxon>
        <taxon>Gunneridae</taxon>
        <taxon>Pentapetalae</taxon>
        <taxon>rosids</taxon>
        <taxon>malvids</taxon>
        <taxon>Malvales</taxon>
        <taxon>Malvaceae</taxon>
        <taxon>Malvoideae</taxon>
        <taxon>Hibiscus</taxon>
    </lineage>
</organism>
<dbReference type="Pfam" id="PF00847">
    <property type="entry name" value="AP2"/>
    <property type="match status" value="1"/>
</dbReference>
<keyword evidence="4" id="KW-0238">DNA-binding</keyword>
<evidence type="ECO:0000256" key="3">
    <source>
        <dbReference type="ARBA" id="ARBA00023015"/>
    </source>
</evidence>
<keyword evidence="9" id="KW-1185">Reference proteome</keyword>
<sequence length="501" mass="54952">MLNGTSYSSNWLSFSPSPMEMLSSSSEPQFVSYEGSSAAAASPHYLIDNFYANDWENPKQVFTLGVTRRKETQDPVMADESPFLTSFHHQVPKLEDFLGDSSSIVRCSDSQTETQNSSLTQIYDQSVTAYFNEHQYLNSITGFQAFSTNSGSEVNDSSSMGRTQLTTVEFPIHSSCATGEALSLGVTQSNNKAIVSVDSDSSKKIVDTFDTDGRADMKLICGTTAVGERVRPEKGVKCFCSKAGNVGYVLIQTLATMTAREGGYDKEEKAARAYDLAALKYWGPSATSNFPISNYSKELEEMKHVTKQEFIASLRRKSSGFSRGASIYRGVTRHHQQGRWQARIGRVAGNKDLYLGTFATEEEAAEAYDIAAIKFRGVNAVTNFEMNRYDVEAISNSSLPIGGAAKRPKLSLESEQKPIVDHEQQPQCSSNSNNISFAPIQQSVSTIPCGIPFDGAAFYQQNIYHHLQAANIGVCDLPGSSSTVATPMAADQFFLWPHQPY</sequence>
<keyword evidence="6" id="KW-0539">Nucleus</keyword>
<evidence type="ECO:0000313" key="8">
    <source>
        <dbReference type="EMBL" id="KAE8655853.1"/>
    </source>
</evidence>
<dbReference type="GO" id="GO:0005634">
    <property type="term" value="C:nucleus"/>
    <property type="evidence" value="ECO:0007669"/>
    <property type="project" value="UniProtKB-SubCell"/>
</dbReference>
<dbReference type="Gene3D" id="3.30.730.10">
    <property type="entry name" value="AP2/ERF domain"/>
    <property type="match status" value="2"/>
</dbReference>
<evidence type="ECO:0000259" key="7">
    <source>
        <dbReference type="PROSITE" id="PS51032"/>
    </source>
</evidence>
<keyword evidence="2" id="KW-0677">Repeat</keyword>
<accession>A0A6A2WCC4</accession>
<feature type="domain" description="AP2/ERF" evidence="7">
    <location>
        <begin position="222"/>
        <end position="291"/>
    </location>
</feature>
<dbReference type="AlphaFoldDB" id="A0A6A2WCC4"/>
<protein>
    <submittedName>
        <fullName evidence="8">AP2-like ethylene-responsive transcription factor AIL6-like isoform X2</fullName>
    </submittedName>
</protein>
<evidence type="ECO:0000256" key="5">
    <source>
        <dbReference type="ARBA" id="ARBA00023163"/>
    </source>
</evidence>
<evidence type="ECO:0000256" key="6">
    <source>
        <dbReference type="ARBA" id="ARBA00023242"/>
    </source>
</evidence>
<dbReference type="PANTHER" id="PTHR32467:SF101">
    <property type="entry name" value="AP2-LIKE ETHYLENE-RESPONSIVE TRANSCRIPTION FACTOR AIL6"/>
    <property type="match status" value="1"/>
</dbReference>
<dbReference type="EMBL" id="VEPZ02001774">
    <property type="protein sequence ID" value="KAE8655853.1"/>
    <property type="molecule type" value="Genomic_DNA"/>
</dbReference>
<evidence type="ECO:0000256" key="4">
    <source>
        <dbReference type="ARBA" id="ARBA00023125"/>
    </source>
</evidence>
<keyword evidence="3" id="KW-0805">Transcription regulation</keyword>
<dbReference type="GO" id="GO:0003700">
    <property type="term" value="F:DNA-binding transcription factor activity"/>
    <property type="evidence" value="ECO:0007669"/>
    <property type="project" value="InterPro"/>
</dbReference>
<keyword evidence="5" id="KW-0804">Transcription</keyword>
<dbReference type="PANTHER" id="PTHR32467">
    <property type="entry name" value="AP2-LIKE ETHYLENE-RESPONSIVE TRANSCRIPTION FACTOR"/>
    <property type="match status" value="1"/>
</dbReference>
<dbReference type="InterPro" id="IPR016177">
    <property type="entry name" value="DNA-bd_dom_sf"/>
</dbReference>
<dbReference type="InterPro" id="IPR036955">
    <property type="entry name" value="AP2/ERF_dom_sf"/>
</dbReference>
<comment type="subcellular location">
    <subcellularLocation>
        <location evidence="1">Nucleus</location>
    </subcellularLocation>
</comment>